<feature type="transmembrane region" description="Helical" evidence="1">
    <location>
        <begin position="245"/>
        <end position="269"/>
    </location>
</feature>
<proteinExistence type="predicted"/>
<name>A0A2T4VX25_9HYPH</name>
<reference evidence="3" key="1">
    <citation type="submission" date="2018-02" db="EMBL/GenBank/DDBJ databases">
        <title>Genome sequence of Candidatus Liberibacter europaeus.</title>
        <authorList>
            <person name="Frampton R.A."/>
            <person name="Thompson S.M."/>
            <person name="David C."/>
            <person name="Addison S.M."/>
            <person name="Smith G.R."/>
        </authorList>
    </citation>
    <scope>NUCLEOTIDE SEQUENCE [LARGE SCALE GENOMIC DNA]</scope>
</reference>
<dbReference type="AlphaFoldDB" id="A0A2T4VX25"/>
<protein>
    <submittedName>
        <fullName evidence="2">Uncharacterized protein</fullName>
    </submittedName>
</protein>
<dbReference type="EMBL" id="PSQJ01000004">
    <property type="protein sequence ID" value="PTL86329.1"/>
    <property type="molecule type" value="Genomic_DNA"/>
</dbReference>
<feature type="transmembrane region" description="Helical" evidence="1">
    <location>
        <begin position="217"/>
        <end position="239"/>
    </location>
</feature>
<evidence type="ECO:0000313" key="2">
    <source>
        <dbReference type="EMBL" id="PTL86329.1"/>
    </source>
</evidence>
<dbReference type="Proteomes" id="UP000240811">
    <property type="component" value="Unassembled WGS sequence"/>
</dbReference>
<feature type="transmembrane region" description="Helical" evidence="1">
    <location>
        <begin position="26"/>
        <end position="47"/>
    </location>
</feature>
<evidence type="ECO:0000256" key="1">
    <source>
        <dbReference type="SAM" id="Phobius"/>
    </source>
</evidence>
<feature type="transmembrane region" description="Helical" evidence="1">
    <location>
        <begin position="53"/>
        <end position="70"/>
    </location>
</feature>
<feature type="transmembrane region" description="Helical" evidence="1">
    <location>
        <begin position="276"/>
        <end position="295"/>
    </location>
</feature>
<gene>
    <name evidence="2" type="ORF">C4617_03745</name>
</gene>
<keyword evidence="1" id="KW-1133">Transmembrane helix</keyword>
<keyword evidence="1" id="KW-0472">Membrane</keyword>
<organism evidence="2 3">
    <name type="scientific">Candidatus Liberibacter europaeus</name>
    <dbReference type="NCBI Taxonomy" id="744859"/>
    <lineage>
        <taxon>Bacteria</taxon>
        <taxon>Pseudomonadati</taxon>
        <taxon>Pseudomonadota</taxon>
        <taxon>Alphaproteobacteria</taxon>
        <taxon>Hyphomicrobiales</taxon>
        <taxon>Rhizobiaceae</taxon>
        <taxon>Liberibacter</taxon>
    </lineage>
</organism>
<feature type="transmembrane region" description="Helical" evidence="1">
    <location>
        <begin position="185"/>
        <end position="205"/>
    </location>
</feature>
<sequence length="348" mass="40862">MSIYKKKNAYNDPLGFPVFTYETRDLYLGIGVLSFLAGLISFCIESSFISVRFAGYLCMVISLLSMEISIRRKRSAYIELFLFIIFLISSVSVLFDIGHSLNYFKEYYLSYHVIESMFFSFEQKFFVWIYFGIGSILSYLFFWRYRLVASLLVAFLLSMLGAIFYSLLLIYYIDDLHGIREYSMYMIIPWILLIFFIIFLCELEYFMQNFAYKEFSILLHIIVLPISIFVPLFFVYYFIGFIGEVSYNILIQSFILIAILFGVIGLGILLNRRSIVIANVMTLLIFIYCVLYVLFQQDINLITFLLFSCGMTTVTLTLFWDLLRKFVVQILPDKISKIIIMRESIGKI</sequence>
<keyword evidence="1" id="KW-0812">Transmembrane</keyword>
<accession>A0A2T4VX25</accession>
<evidence type="ECO:0000313" key="3">
    <source>
        <dbReference type="Proteomes" id="UP000240811"/>
    </source>
</evidence>
<feature type="transmembrane region" description="Helical" evidence="1">
    <location>
        <begin position="77"/>
        <end position="95"/>
    </location>
</feature>
<feature type="transmembrane region" description="Helical" evidence="1">
    <location>
        <begin position="125"/>
        <end position="142"/>
    </location>
</feature>
<feature type="transmembrane region" description="Helical" evidence="1">
    <location>
        <begin position="301"/>
        <end position="323"/>
    </location>
</feature>
<feature type="transmembrane region" description="Helical" evidence="1">
    <location>
        <begin position="149"/>
        <end position="173"/>
    </location>
</feature>
<comment type="caution">
    <text evidence="2">The sequence shown here is derived from an EMBL/GenBank/DDBJ whole genome shotgun (WGS) entry which is preliminary data.</text>
</comment>